<sequence>MVLSLSRASGHKLSMSMSIFIMLKVKAQRLLVNHFDDLNFMSPRFPHEYSRRQKEPRPSFVSSSVYGSLDEKLQLGSKTVMKSEAQ</sequence>
<keyword evidence="2" id="KW-1185">Reference proteome</keyword>
<name>A0AAV6M5P7_9ROSI</name>
<dbReference type="Proteomes" id="UP000685013">
    <property type="component" value="Chromosome 17"/>
</dbReference>
<organism evidence="1 2">
    <name type="scientific">Cucurbita argyrosperma subsp. sororia</name>
    <dbReference type="NCBI Taxonomy" id="37648"/>
    <lineage>
        <taxon>Eukaryota</taxon>
        <taxon>Viridiplantae</taxon>
        <taxon>Streptophyta</taxon>
        <taxon>Embryophyta</taxon>
        <taxon>Tracheophyta</taxon>
        <taxon>Spermatophyta</taxon>
        <taxon>Magnoliopsida</taxon>
        <taxon>eudicotyledons</taxon>
        <taxon>Gunneridae</taxon>
        <taxon>Pentapetalae</taxon>
        <taxon>rosids</taxon>
        <taxon>fabids</taxon>
        <taxon>Cucurbitales</taxon>
        <taxon>Cucurbitaceae</taxon>
        <taxon>Cucurbiteae</taxon>
        <taxon>Cucurbita</taxon>
    </lineage>
</organism>
<evidence type="ECO:0000313" key="2">
    <source>
        <dbReference type="Proteomes" id="UP000685013"/>
    </source>
</evidence>
<accession>A0AAV6M5P7</accession>
<reference evidence="1 2" key="1">
    <citation type="journal article" date="2021" name="Hortic Res">
        <title>The domestication of Cucurbita argyrosperma as revealed by the genome of its wild relative.</title>
        <authorList>
            <person name="Barrera-Redondo J."/>
            <person name="Sanchez-de la Vega G."/>
            <person name="Aguirre-Liguori J.A."/>
            <person name="Castellanos-Morales G."/>
            <person name="Gutierrez-Guerrero Y.T."/>
            <person name="Aguirre-Dugua X."/>
            <person name="Aguirre-Planter E."/>
            <person name="Tenaillon M.I."/>
            <person name="Lira-Saade R."/>
            <person name="Eguiarte L.E."/>
        </authorList>
    </citation>
    <scope>NUCLEOTIDE SEQUENCE [LARGE SCALE GENOMIC DNA]</scope>
    <source>
        <strain evidence="1">JBR-2021</strain>
    </source>
</reference>
<evidence type="ECO:0000313" key="1">
    <source>
        <dbReference type="EMBL" id="KAG6575330.1"/>
    </source>
</evidence>
<dbReference type="EMBL" id="JAGKQH010000017">
    <property type="protein sequence ID" value="KAG6575330.1"/>
    <property type="molecule type" value="Genomic_DNA"/>
</dbReference>
<feature type="non-terminal residue" evidence="1">
    <location>
        <position position="1"/>
    </location>
</feature>
<protein>
    <submittedName>
        <fullName evidence="1">Uncharacterized protein</fullName>
    </submittedName>
</protein>
<comment type="caution">
    <text evidence="1">The sequence shown here is derived from an EMBL/GenBank/DDBJ whole genome shotgun (WGS) entry which is preliminary data.</text>
</comment>
<dbReference type="AlphaFoldDB" id="A0AAV6M5P7"/>
<gene>
    <name evidence="1" type="ORF">SDJN03_25969</name>
</gene>
<proteinExistence type="predicted"/>